<dbReference type="SUPFAM" id="SSF51197">
    <property type="entry name" value="Clavaminate synthase-like"/>
    <property type="match status" value="2"/>
</dbReference>
<dbReference type="InterPro" id="IPR027443">
    <property type="entry name" value="IPNS-like_sf"/>
</dbReference>
<protein>
    <submittedName>
        <fullName evidence="6">Protein DOWNY MILDEW RESISTANCE 6-like isoform X2</fullName>
    </submittedName>
</protein>
<dbReference type="AlphaFoldDB" id="A0AAQ3Q5Z8"/>
<evidence type="ECO:0000256" key="1">
    <source>
        <dbReference type="ARBA" id="ARBA00022723"/>
    </source>
</evidence>
<dbReference type="InterPro" id="IPR044861">
    <property type="entry name" value="IPNS-like_FE2OG_OXY"/>
</dbReference>
<keyword evidence="7" id="KW-1185">Reference proteome</keyword>
<sequence>MAEQLLSTVAHYSSLPQSYVRLPAQRPRLEEVIRDADIPTVDLGSSDNTQIVAQVADACRSYGFFQVVNHGVEMEIMKSMMEVASEFFRLPPEEKAKHYSEDPAKKMRLSTSFNIRKEKFRNWRDYLRLHCYPLEDFVPGWPSKPSSFKEVVSTYCREVRELGFRLLGIISLGLGVEEEYMVRVLGEQEQHMAVNYYPKCPEPDLTYGLQAHTDPNALTILLQDPNVAGLQVLKDGKWIAVNPQPDAFVINIGDQLQVYPFYVSCLPQLIIDIEGKAKEELMRVQMQALSNGRYRSVWHRAVVNSDEERISVASFLCPCSSVVISPPEKLVGDGSPAMYRSYTYDEYYKKFWSRNLDDDHCLELFKT</sequence>
<keyword evidence="1" id="KW-0479">Metal-binding</keyword>
<dbReference type="PANTHER" id="PTHR47991">
    <property type="entry name" value="OXOGLUTARATE/IRON-DEPENDENT DIOXYGENASE"/>
    <property type="match status" value="1"/>
</dbReference>
<evidence type="ECO:0000313" key="6">
    <source>
        <dbReference type="EMBL" id="WOK98948.1"/>
    </source>
</evidence>
<evidence type="ECO:0000259" key="5">
    <source>
        <dbReference type="Pfam" id="PF14226"/>
    </source>
</evidence>
<proteinExistence type="predicted"/>
<dbReference type="Pfam" id="PF14226">
    <property type="entry name" value="DIOX_N"/>
    <property type="match status" value="1"/>
</dbReference>
<dbReference type="EMBL" id="CP136891">
    <property type="protein sequence ID" value="WOK98948.1"/>
    <property type="molecule type" value="Genomic_DNA"/>
</dbReference>
<name>A0AAQ3Q5Z8_9LILI</name>
<gene>
    <name evidence="6" type="ORF">Cni_G07660</name>
</gene>
<dbReference type="Proteomes" id="UP001327560">
    <property type="component" value="Chromosome 2"/>
</dbReference>
<evidence type="ECO:0000256" key="3">
    <source>
        <dbReference type="ARBA" id="ARBA00023004"/>
    </source>
</evidence>
<keyword evidence="3" id="KW-0408">Iron</keyword>
<evidence type="ECO:0000256" key="2">
    <source>
        <dbReference type="ARBA" id="ARBA00023002"/>
    </source>
</evidence>
<evidence type="ECO:0000259" key="4">
    <source>
        <dbReference type="Pfam" id="PF03171"/>
    </source>
</evidence>
<keyword evidence="2" id="KW-0560">Oxidoreductase</keyword>
<feature type="domain" description="Isopenicillin N synthase-like Fe(2+) 2OG dioxygenase" evidence="4">
    <location>
        <begin position="189"/>
        <end position="318"/>
    </location>
</feature>
<dbReference type="Gene3D" id="2.60.120.330">
    <property type="entry name" value="B-lactam Antibiotic, Isopenicillin N Synthase, Chain"/>
    <property type="match status" value="1"/>
</dbReference>
<dbReference type="InterPro" id="IPR026992">
    <property type="entry name" value="DIOX_N"/>
</dbReference>
<reference evidence="6 7" key="1">
    <citation type="submission" date="2023-10" db="EMBL/GenBank/DDBJ databases">
        <title>Chromosome-scale genome assembly provides insights into flower coloration mechanisms of Canna indica.</title>
        <authorList>
            <person name="Li C."/>
        </authorList>
    </citation>
    <scope>NUCLEOTIDE SEQUENCE [LARGE SCALE GENOMIC DNA]</scope>
    <source>
        <tissue evidence="6">Flower</tissue>
    </source>
</reference>
<accession>A0AAQ3Q5Z8</accession>
<dbReference type="InterPro" id="IPR050295">
    <property type="entry name" value="Plant_2OG-oxidoreductases"/>
</dbReference>
<dbReference type="Pfam" id="PF03171">
    <property type="entry name" value="2OG-FeII_Oxy"/>
    <property type="match status" value="1"/>
</dbReference>
<dbReference type="GO" id="GO:0046872">
    <property type="term" value="F:metal ion binding"/>
    <property type="evidence" value="ECO:0007669"/>
    <property type="project" value="UniProtKB-KW"/>
</dbReference>
<evidence type="ECO:0000313" key="7">
    <source>
        <dbReference type="Proteomes" id="UP001327560"/>
    </source>
</evidence>
<organism evidence="6 7">
    <name type="scientific">Canna indica</name>
    <name type="common">Indian-shot</name>
    <dbReference type="NCBI Taxonomy" id="4628"/>
    <lineage>
        <taxon>Eukaryota</taxon>
        <taxon>Viridiplantae</taxon>
        <taxon>Streptophyta</taxon>
        <taxon>Embryophyta</taxon>
        <taxon>Tracheophyta</taxon>
        <taxon>Spermatophyta</taxon>
        <taxon>Magnoliopsida</taxon>
        <taxon>Liliopsida</taxon>
        <taxon>Zingiberales</taxon>
        <taxon>Cannaceae</taxon>
        <taxon>Canna</taxon>
    </lineage>
</organism>
<feature type="domain" description="Non-haem dioxygenase N-terminal" evidence="5">
    <location>
        <begin position="38"/>
        <end position="136"/>
    </location>
</feature>
<dbReference type="GO" id="GO:0016491">
    <property type="term" value="F:oxidoreductase activity"/>
    <property type="evidence" value="ECO:0007669"/>
    <property type="project" value="UniProtKB-KW"/>
</dbReference>